<organism evidence="1 2">
    <name type="scientific">Rothia endophytica</name>
    <dbReference type="NCBI Taxonomy" id="1324766"/>
    <lineage>
        <taxon>Bacteria</taxon>
        <taxon>Bacillati</taxon>
        <taxon>Actinomycetota</taxon>
        <taxon>Actinomycetes</taxon>
        <taxon>Micrococcales</taxon>
        <taxon>Micrococcaceae</taxon>
        <taxon>Rothia</taxon>
    </lineage>
</organism>
<dbReference type="PANTHER" id="PTHR39420:SF1">
    <property type="entry name" value="HYDROLASE"/>
    <property type="match status" value="1"/>
</dbReference>
<dbReference type="Gene3D" id="1.20.150.30">
    <property type="entry name" value="Zincin-like metallopeptidase, N-terminal domain"/>
    <property type="match status" value="1"/>
</dbReference>
<dbReference type="Proteomes" id="UP001500187">
    <property type="component" value="Unassembled WGS sequence"/>
</dbReference>
<accession>A0ABP9B1X6</accession>
<dbReference type="NCBIfam" id="TIGR03624">
    <property type="entry name" value="putative hydrolase"/>
    <property type="match status" value="1"/>
</dbReference>
<evidence type="ECO:0000313" key="1">
    <source>
        <dbReference type="EMBL" id="GAA4787827.1"/>
    </source>
</evidence>
<keyword evidence="1" id="KW-0482">Metalloprotease</keyword>
<dbReference type="SUPFAM" id="SSF55486">
    <property type="entry name" value="Metalloproteases ('zincins'), catalytic domain"/>
    <property type="match status" value="1"/>
</dbReference>
<gene>
    <name evidence="1" type="ORF">GCM10023352_01840</name>
</gene>
<dbReference type="PANTHER" id="PTHR39420">
    <property type="match status" value="1"/>
</dbReference>
<proteinExistence type="predicted"/>
<dbReference type="InterPro" id="IPR022454">
    <property type="entry name" value="CHP03883_F420-assoc"/>
</dbReference>
<name>A0ABP9B1X6_9MICC</name>
<reference evidence="2" key="1">
    <citation type="journal article" date="2019" name="Int. J. Syst. Evol. Microbiol.">
        <title>The Global Catalogue of Microorganisms (GCM) 10K type strain sequencing project: providing services to taxonomists for standard genome sequencing and annotation.</title>
        <authorList>
            <consortium name="The Broad Institute Genomics Platform"/>
            <consortium name="The Broad Institute Genome Sequencing Center for Infectious Disease"/>
            <person name="Wu L."/>
            <person name="Ma J."/>
        </authorList>
    </citation>
    <scope>NUCLEOTIDE SEQUENCE [LARGE SCALE GENOMIC DNA]</scope>
    <source>
        <strain evidence="2">JCM 18541</strain>
    </source>
</reference>
<comment type="caution">
    <text evidence="1">The sequence shown here is derived from an EMBL/GenBank/DDBJ whole genome shotgun (WGS) entry which is preliminary data.</text>
</comment>
<dbReference type="EMBL" id="BAABKP010000001">
    <property type="protein sequence ID" value="GAA4787827.1"/>
    <property type="molecule type" value="Genomic_DNA"/>
</dbReference>
<dbReference type="InterPro" id="IPR018766">
    <property type="entry name" value="Zinicin_2"/>
</dbReference>
<protein>
    <submittedName>
        <fullName evidence="1">Zinc-dependent metalloprotease</fullName>
    </submittedName>
</protein>
<dbReference type="NCBIfam" id="TIGR03883">
    <property type="entry name" value="DUF2342_F420"/>
    <property type="match status" value="1"/>
</dbReference>
<dbReference type="Pfam" id="PF10103">
    <property type="entry name" value="Zincin_2"/>
    <property type="match status" value="1"/>
</dbReference>
<evidence type="ECO:0000313" key="2">
    <source>
        <dbReference type="Proteomes" id="UP001500187"/>
    </source>
</evidence>
<keyword evidence="1" id="KW-0645">Protease</keyword>
<dbReference type="GO" id="GO:0008237">
    <property type="term" value="F:metallopeptidase activity"/>
    <property type="evidence" value="ECO:0007669"/>
    <property type="project" value="UniProtKB-KW"/>
</dbReference>
<dbReference type="InterPro" id="IPR042271">
    <property type="entry name" value="Zinicin_2_N"/>
</dbReference>
<keyword evidence="1" id="KW-0378">Hydrolase</keyword>
<keyword evidence="2" id="KW-1185">Reference proteome</keyword>
<sequence>MNASPAPQRPDSARSVPLNFGLAHKVASFITPGGPRLEDQRKRSAVEDMRYAATAAVDHVYNITGLDAAHNLHDSELLIVDRATWVQANAQSFDVMLGPVAEEVLGSKLEHLTDTQYAITEVGGATELGAVLGFLSTRVLGQYDPYAALAGHGASGGRLMIVAPNLVQLEKELNLDPADFRLWVALHEQTHRVQFAAAPWLRDYMLATMHDLARELGQVTENLPERLASAATGAVRGMKNREALGEGTPAPGVTALLSPEGKELMDRVTAIMSLLEGHANVVMDAVDGSIVPSVKTIRRRFERRGKNQGFFPRFMGKLLGMDAKMLQYKNGQKFVQYIVDQVGMGDFNRIWESPENLPAATEITRPQAWIDRVLGAAPAKTISAQTIPEN</sequence>
<dbReference type="RefSeq" id="WP_345443559.1">
    <property type="nucleotide sequence ID" value="NZ_BAABKP010000001.1"/>
</dbReference>